<feature type="compositionally biased region" description="Basic residues" evidence="1">
    <location>
        <begin position="1017"/>
        <end position="1026"/>
    </location>
</feature>
<name>A0AAD6URD2_9AGAR</name>
<protein>
    <submittedName>
        <fullName evidence="2">Uncharacterized protein</fullName>
    </submittedName>
</protein>
<dbReference type="Proteomes" id="UP001219525">
    <property type="component" value="Unassembled WGS sequence"/>
</dbReference>
<evidence type="ECO:0000313" key="2">
    <source>
        <dbReference type="EMBL" id="KAJ7193155.1"/>
    </source>
</evidence>
<gene>
    <name evidence="2" type="ORF">GGX14DRAFT_379441</name>
</gene>
<feature type="compositionally biased region" description="Basic and acidic residues" evidence="1">
    <location>
        <begin position="924"/>
        <end position="938"/>
    </location>
</feature>
<dbReference type="AlphaFoldDB" id="A0AAD6URD2"/>
<feature type="region of interest" description="Disordered" evidence="1">
    <location>
        <begin position="993"/>
        <end position="1026"/>
    </location>
</feature>
<organism evidence="2 3">
    <name type="scientific">Mycena pura</name>
    <dbReference type="NCBI Taxonomy" id="153505"/>
    <lineage>
        <taxon>Eukaryota</taxon>
        <taxon>Fungi</taxon>
        <taxon>Dikarya</taxon>
        <taxon>Basidiomycota</taxon>
        <taxon>Agaricomycotina</taxon>
        <taxon>Agaricomycetes</taxon>
        <taxon>Agaricomycetidae</taxon>
        <taxon>Agaricales</taxon>
        <taxon>Marasmiineae</taxon>
        <taxon>Mycenaceae</taxon>
        <taxon>Mycena</taxon>
    </lineage>
</organism>
<reference evidence="2" key="1">
    <citation type="submission" date="2023-03" db="EMBL/GenBank/DDBJ databases">
        <title>Massive genome expansion in bonnet fungi (Mycena s.s.) driven by repeated elements and novel gene families across ecological guilds.</title>
        <authorList>
            <consortium name="Lawrence Berkeley National Laboratory"/>
            <person name="Harder C.B."/>
            <person name="Miyauchi S."/>
            <person name="Viragh M."/>
            <person name="Kuo A."/>
            <person name="Thoen E."/>
            <person name="Andreopoulos B."/>
            <person name="Lu D."/>
            <person name="Skrede I."/>
            <person name="Drula E."/>
            <person name="Henrissat B."/>
            <person name="Morin E."/>
            <person name="Kohler A."/>
            <person name="Barry K."/>
            <person name="LaButti K."/>
            <person name="Morin E."/>
            <person name="Salamov A."/>
            <person name="Lipzen A."/>
            <person name="Mereny Z."/>
            <person name="Hegedus B."/>
            <person name="Baldrian P."/>
            <person name="Stursova M."/>
            <person name="Weitz H."/>
            <person name="Taylor A."/>
            <person name="Grigoriev I.V."/>
            <person name="Nagy L.G."/>
            <person name="Martin F."/>
            <person name="Kauserud H."/>
        </authorList>
    </citation>
    <scope>NUCLEOTIDE SEQUENCE</scope>
    <source>
        <strain evidence="2">9144</strain>
    </source>
</reference>
<sequence length="1026" mass="115257">MLLDIIDNLPRLRLSSSQFKIILWLLKECKVKGVPSYNSFRKMQEELRKICGSEPRPYVSSAGNRFFVNDVRESVARDFSNPEVAQHLNFYPEITTGPISEVWQAGRWREFNATELTPMFTRGYRHFYINEVAELDTGIKVMPTALIKRDGVLCADYREVFPNPVSFGLRPLPLFFKILNTKHIAVSHFAYTYHDVIQRIGDDIKWSATASPPPMPNPLHELAGDDPLYVVMLPLWADDVSGNKSKQYNKHLNMYMVNSNIPGQLLQQEYFVRFVSTSPTASSPEQFSAIKEQILETHINPIHCFDAASQTPCRVILRVPDLPADNPQQSEEASHMGGNANMKCRQCMVGGNHEHVESDEGYHALHLVGIARTAAKTKQTLLEQLDLAMYGVKAPIERLQTATGVKDKVAQYWIDILLKRANEMKSEQPGKSNEEVADAMRAWFAEQPGDKVNPLLDISGLDPNRDTPVEILHTILLGIVKYAWHALHTSWSAKEQDLFAVRLQSTDIDGLTVPPIRAAYMMQYRNNLIGKHFKSLMQTMVFHVHGMTSPEEFILVKAISVFGAVLWGPEIDEMEQHKDDLKILIANVLDAFGDHDPARILQKVKIHLLTHLVDDVGRFGPPIRNSTEVFEGFNAVFRLCSVLSNHQAPSRDIALKFASMDRVKHIISGGYWKQGNGWIRAGEKVTEVLRTTPVLQRHLGWVPPKKGQKGSSILHPLLPRSHISYVPWAETQAASAAVSHIAGLDPSTHKWCRAISVIAESEDTCKQGSWVCARSSNDVRYGRILALLSCESGKFQLVVLEHFVVSERLHPDFGMPVLSRPAVGADPRLLIFLDIWFRFSAQHDCRLANCQPTGSRAVIQEREITSQTISLLAHTDDDHFIVNMAALHNSTLLRRALPRALTVPRPLYTDRKAHHFEVAARLRMSQTEKRAETQEKRRNTLAKKAAEGSGNNDSAMMDIDQMNRVGGTQLPEQGPRNNVVQADSVQMMNIDTNFTSVGGTGVPTGSENGARAVERSSRKRKRPNES</sequence>
<keyword evidence="3" id="KW-1185">Reference proteome</keyword>
<dbReference type="PANTHER" id="PTHR31912">
    <property type="entry name" value="IP13529P"/>
    <property type="match status" value="1"/>
</dbReference>
<dbReference type="EMBL" id="JARJCW010000111">
    <property type="protein sequence ID" value="KAJ7193155.1"/>
    <property type="molecule type" value="Genomic_DNA"/>
</dbReference>
<comment type="caution">
    <text evidence="2">The sequence shown here is derived from an EMBL/GenBank/DDBJ whole genome shotgun (WGS) entry which is preliminary data.</text>
</comment>
<accession>A0AAD6URD2</accession>
<evidence type="ECO:0000313" key="3">
    <source>
        <dbReference type="Proteomes" id="UP001219525"/>
    </source>
</evidence>
<evidence type="ECO:0000256" key="1">
    <source>
        <dbReference type="SAM" id="MobiDB-lite"/>
    </source>
</evidence>
<dbReference type="PANTHER" id="PTHR31912:SF34">
    <property type="entry name" value="NOTOCHORD-RELATED PROTEIN"/>
    <property type="match status" value="1"/>
</dbReference>
<proteinExistence type="predicted"/>
<feature type="region of interest" description="Disordered" evidence="1">
    <location>
        <begin position="924"/>
        <end position="957"/>
    </location>
</feature>